<gene>
    <name evidence="1" type="ORF">ETEE_4163</name>
</gene>
<dbReference type="AlphaFoldDB" id="A0A076LVS1"/>
<dbReference type="HOGENOM" id="CLU_159331_0_0_6"/>
<dbReference type="Proteomes" id="UP000028681">
    <property type="component" value="Chromosome"/>
</dbReference>
<proteinExistence type="predicted"/>
<sequence length="111" mass="12493">MTERELDQDAALSFELFAGDFGGADDVSLSNKIVKGRGVYSCFICAGEIAIGERHRYAVHKFDGEIMTYRCCNACCVAMADSVNCDYEDEDPIDARYELAFQRRKNSQEVR</sequence>
<reference evidence="1 2" key="1">
    <citation type="journal article" date="2012" name="PLoS ONE">
        <title>Edwardsiella comparative phylogenomics reveal the new intra/inter-species taxonomic relationships, virulence evolution and niche adaptation mechanisms.</title>
        <authorList>
            <person name="Yang M."/>
            <person name="Lv Y."/>
            <person name="Xiao J."/>
            <person name="Wu H."/>
            <person name="Zheng H."/>
            <person name="Liu Q."/>
            <person name="Zhang Y."/>
            <person name="Wang Q."/>
        </authorList>
    </citation>
    <scope>NUCLEOTIDE SEQUENCE [LARGE SCALE GENOMIC DNA]</scope>
    <source>
        <strain evidence="2">080813</strain>
    </source>
</reference>
<protein>
    <submittedName>
        <fullName evidence="1">Uncharacterized protein</fullName>
    </submittedName>
</protein>
<dbReference type="EMBL" id="CP006664">
    <property type="protein sequence ID" value="AIJ10568.1"/>
    <property type="molecule type" value="Genomic_DNA"/>
</dbReference>
<evidence type="ECO:0000313" key="2">
    <source>
        <dbReference type="Proteomes" id="UP000028681"/>
    </source>
</evidence>
<dbReference type="RefSeq" id="WP_034165291.1">
    <property type="nucleotide sequence ID" value="NZ_CP006664.1"/>
</dbReference>
<name>A0A076LVS1_9GAMM</name>
<evidence type="ECO:0000313" key="1">
    <source>
        <dbReference type="EMBL" id="AIJ10568.1"/>
    </source>
</evidence>
<organism evidence="1 2">
    <name type="scientific">Edwardsiella anguillarum ET080813</name>
    <dbReference type="NCBI Taxonomy" id="667120"/>
    <lineage>
        <taxon>Bacteria</taxon>
        <taxon>Pseudomonadati</taxon>
        <taxon>Pseudomonadota</taxon>
        <taxon>Gammaproteobacteria</taxon>
        <taxon>Enterobacterales</taxon>
        <taxon>Hafniaceae</taxon>
        <taxon>Edwardsiella</taxon>
    </lineage>
</organism>
<dbReference type="GeneID" id="33941484"/>
<dbReference type="KEGG" id="ete:ETEE_4163"/>
<accession>A0A076LVS1</accession>